<dbReference type="GO" id="GO:0045211">
    <property type="term" value="C:postsynaptic membrane"/>
    <property type="evidence" value="ECO:0007669"/>
    <property type="project" value="TreeGrafter"/>
</dbReference>
<dbReference type="GO" id="GO:0032591">
    <property type="term" value="C:dendritic spine membrane"/>
    <property type="evidence" value="ECO:0007669"/>
    <property type="project" value="TreeGrafter"/>
</dbReference>
<organism evidence="8 9">
    <name type="scientific">Silurus asotus</name>
    <name type="common">Amur catfish</name>
    <name type="synonym">Parasilurus asotus</name>
    <dbReference type="NCBI Taxonomy" id="30991"/>
    <lineage>
        <taxon>Eukaryota</taxon>
        <taxon>Metazoa</taxon>
        <taxon>Chordata</taxon>
        <taxon>Craniata</taxon>
        <taxon>Vertebrata</taxon>
        <taxon>Euteleostomi</taxon>
        <taxon>Actinopterygii</taxon>
        <taxon>Neopterygii</taxon>
        <taxon>Teleostei</taxon>
        <taxon>Ostariophysi</taxon>
        <taxon>Siluriformes</taxon>
        <taxon>Siluridae</taxon>
        <taxon>Silurus</taxon>
    </lineage>
</organism>
<reference evidence="8" key="1">
    <citation type="submission" date="2018-07" db="EMBL/GenBank/DDBJ databases">
        <title>Comparative genomics of catfishes provides insights into carnivory and benthic adaptation.</title>
        <authorList>
            <person name="Zhang Y."/>
            <person name="Wang D."/>
            <person name="Peng Z."/>
            <person name="Zheng S."/>
            <person name="Shao F."/>
            <person name="Tao W."/>
        </authorList>
    </citation>
    <scope>NUCLEOTIDE SEQUENCE</scope>
    <source>
        <strain evidence="8">Chongqing</strain>
    </source>
</reference>
<feature type="compositionally biased region" description="Low complexity" evidence="5">
    <location>
        <begin position="76"/>
        <end position="91"/>
    </location>
</feature>
<name>A0AAD5AXA3_SILAS</name>
<feature type="non-terminal residue" evidence="8">
    <location>
        <position position="372"/>
    </location>
</feature>
<protein>
    <submittedName>
        <fullName evidence="8">Protein shisa-9-like isoform X1</fullName>
    </submittedName>
</protein>
<feature type="domain" description="Shisa N-terminal" evidence="7">
    <location>
        <begin position="9"/>
        <end position="60"/>
    </location>
</feature>
<dbReference type="Pfam" id="PF13908">
    <property type="entry name" value="Shisa_N"/>
    <property type="match status" value="1"/>
</dbReference>
<evidence type="ECO:0000256" key="4">
    <source>
        <dbReference type="ARBA" id="ARBA00023136"/>
    </source>
</evidence>
<dbReference type="GO" id="GO:0032281">
    <property type="term" value="C:AMPA glutamate receptor complex"/>
    <property type="evidence" value="ECO:0007669"/>
    <property type="project" value="TreeGrafter"/>
</dbReference>
<dbReference type="InterPro" id="IPR053891">
    <property type="entry name" value="Shisa_N"/>
</dbReference>
<dbReference type="Gene3D" id="1.10.10.10">
    <property type="entry name" value="Winged helix-like DNA-binding domain superfamily/Winged helix DNA-binding domain"/>
    <property type="match status" value="1"/>
</dbReference>
<feature type="transmembrane region" description="Helical" evidence="6">
    <location>
        <begin position="100"/>
        <end position="123"/>
    </location>
</feature>
<evidence type="ECO:0000313" key="9">
    <source>
        <dbReference type="Proteomes" id="UP001205998"/>
    </source>
</evidence>
<evidence type="ECO:0000256" key="5">
    <source>
        <dbReference type="SAM" id="MobiDB-lite"/>
    </source>
</evidence>
<dbReference type="EMBL" id="MU551579">
    <property type="protein sequence ID" value="KAI5624663.1"/>
    <property type="molecule type" value="Genomic_DNA"/>
</dbReference>
<evidence type="ECO:0000256" key="2">
    <source>
        <dbReference type="ARBA" id="ARBA00022692"/>
    </source>
</evidence>
<sequence length="372" mass="41233">EEEAVESSGSRCWGYYDVMGQWDPPFNCNVGMYIFCCGSCYYRFCCQFNGHSLEQTSCSNYDTPAWANTGKPASGNDASNANAKTNANTNNVPKPDQMHMIVYVICGVVAIMMLGGIGAKLVLERSRRGTGDTSNTRTLTDRLKLPGEAECMVRGAGHHPVRTNGMPGHQRTNNDKIVHLHKPGKSYGEIAKQPGEKSSTVGAIIRKLEEAKHDYNTTARDYYRSFPLMDRTNRQSSPTTFYPIAFQSNEKPFLLPPEIHIPVTNNMTPSQKSKISNTHPLTSISAFPAWEPSKSTASTTTQSTAQYVSLTVQPQRSMSQPNSHGHTYLNKIQFRTETLPEAFYPSLGYGRSPQVLPKHKGLYTNSKTEVTV</sequence>
<dbReference type="InterPro" id="IPR026910">
    <property type="entry name" value="Shisa"/>
</dbReference>
<dbReference type="InterPro" id="IPR036388">
    <property type="entry name" value="WH-like_DNA-bd_sf"/>
</dbReference>
<keyword evidence="2 6" id="KW-0812">Transmembrane</keyword>
<keyword evidence="3 6" id="KW-1133">Transmembrane helix</keyword>
<gene>
    <name evidence="8" type="ORF">C0J50_15809</name>
</gene>
<evidence type="ECO:0000256" key="6">
    <source>
        <dbReference type="SAM" id="Phobius"/>
    </source>
</evidence>
<feature type="non-terminal residue" evidence="8">
    <location>
        <position position="1"/>
    </location>
</feature>
<dbReference type="GO" id="GO:0048172">
    <property type="term" value="P:regulation of short-term neuronal synaptic plasticity"/>
    <property type="evidence" value="ECO:0007669"/>
    <property type="project" value="TreeGrafter"/>
</dbReference>
<proteinExistence type="predicted"/>
<dbReference type="AlphaFoldDB" id="A0AAD5AXA3"/>
<dbReference type="Proteomes" id="UP001205998">
    <property type="component" value="Unassembled WGS sequence"/>
</dbReference>
<evidence type="ECO:0000256" key="1">
    <source>
        <dbReference type="ARBA" id="ARBA00004370"/>
    </source>
</evidence>
<keyword evidence="4 6" id="KW-0472">Membrane</keyword>
<dbReference type="PANTHER" id="PTHR31774">
    <property type="entry name" value="PROTEIN SHISA-9-RELATED"/>
    <property type="match status" value="1"/>
</dbReference>
<accession>A0AAD5AXA3</accession>
<dbReference type="GO" id="GO:0014069">
    <property type="term" value="C:postsynaptic density"/>
    <property type="evidence" value="ECO:0007669"/>
    <property type="project" value="TreeGrafter"/>
</dbReference>
<comment type="subcellular location">
    <subcellularLocation>
        <location evidence="1">Membrane</location>
    </subcellularLocation>
</comment>
<keyword evidence="9" id="KW-1185">Reference proteome</keyword>
<dbReference type="PANTHER" id="PTHR31774:SF14">
    <property type="entry name" value="PROTEIN SHISA-8"/>
    <property type="match status" value="1"/>
</dbReference>
<evidence type="ECO:0000259" key="7">
    <source>
        <dbReference type="Pfam" id="PF13908"/>
    </source>
</evidence>
<evidence type="ECO:0000313" key="8">
    <source>
        <dbReference type="EMBL" id="KAI5624663.1"/>
    </source>
</evidence>
<evidence type="ECO:0000256" key="3">
    <source>
        <dbReference type="ARBA" id="ARBA00022989"/>
    </source>
</evidence>
<comment type="caution">
    <text evidence="8">The sequence shown here is derived from an EMBL/GenBank/DDBJ whole genome shotgun (WGS) entry which is preliminary data.</text>
</comment>
<feature type="region of interest" description="Disordered" evidence="5">
    <location>
        <begin position="69"/>
        <end position="91"/>
    </location>
</feature>